<dbReference type="Proteomes" id="UP001596312">
    <property type="component" value="Unassembled WGS sequence"/>
</dbReference>
<organism evidence="2 3">
    <name type="scientific">Halalkalicoccus tibetensis</name>
    <dbReference type="NCBI Taxonomy" id="175632"/>
    <lineage>
        <taxon>Archaea</taxon>
        <taxon>Methanobacteriati</taxon>
        <taxon>Methanobacteriota</taxon>
        <taxon>Stenosarchaea group</taxon>
        <taxon>Halobacteria</taxon>
        <taxon>Halobacteriales</taxon>
        <taxon>Halococcaceae</taxon>
        <taxon>Halalkalicoccus</taxon>
    </lineage>
</organism>
<name>A0ABD5V409_9EURY</name>
<evidence type="ECO:0000313" key="2">
    <source>
        <dbReference type="EMBL" id="MFC6904192.1"/>
    </source>
</evidence>
<reference evidence="2 3" key="1">
    <citation type="journal article" date="2019" name="Int. J. Syst. Evol. Microbiol.">
        <title>The Global Catalogue of Microorganisms (GCM) 10K type strain sequencing project: providing services to taxonomists for standard genome sequencing and annotation.</title>
        <authorList>
            <consortium name="The Broad Institute Genomics Platform"/>
            <consortium name="The Broad Institute Genome Sequencing Center for Infectious Disease"/>
            <person name="Wu L."/>
            <person name="Ma J."/>
        </authorList>
    </citation>
    <scope>NUCLEOTIDE SEQUENCE [LARGE SCALE GENOMIC DNA]</scope>
    <source>
        <strain evidence="2 3">CGMCC 1.3240</strain>
    </source>
</reference>
<sequence>MLVGRLDVDVFRAVGGVVPQVGADLAVVADSRTARTQNSEGRSIDHASMHSSHE</sequence>
<dbReference type="EMBL" id="JBHSXQ010000001">
    <property type="protein sequence ID" value="MFC6904192.1"/>
    <property type="molecule type" value="Genomic_DNA"/>
</dbReference>
<evidence type="ECO:0000256" key="1">
    <source>
        <dbReference type="SAM" id="MobiDB-lite"/>
    </source>
</evidence>
<proteinExistence type="predicted"/>
<feature type="region of interest" description="Disordered" evidence="1">
    <location>
        <begin position="32"/>
        <end position="54"/>
    </location>
</feature>
<dbReference type="RefSeq" id="WP_340602702.1">
    <property type="nucleotide sequence ID" value="NZ_JBBMXV010000001.1"/>
</dbReference>
<protein>
    <submittedName>
        <fullName evidence="2">Uncharacterized protein</fullName>
    </submittedName>
</protein>
<dbReference type="AlphaFoldDB" id="A0ABD5V409"/>
<comment type="caution">
    <text evidence="2">The sequence shown here is derived from an EMBL/GenBank/DDBJ whole genome shotgun (WGS) entry which is preliminary data.</text>
</comment>
<feature type="compositionally biased region" description="Basic and acidic residues" evidence="1">
    <location>
        <begin position="42"/>
        <end position="54"/>
    </location>
</feature>
<keyword evidence="3" id="KW-1185">Reference proteome</keyword>
<accession>A0ABD5V409</accession>
<gene>
    <name evidence="2" type="ORF">ACFQGH_03145</name>
</gene>
<evidence type="ECO:0000313" key="3">
    <source>
        <dbReference type="Proteomes" id="UP001596312"/>
    </source>
</evidence>